<keyword evidence="2 7" id="KW-0812">Transmembrane</keyword>
<organism evidence="10 11">
    <name type="scientific">Myotis myotis</name>
    <name type="common">Greater mouse-eared bat</name>
    <name type="synonym">Vespertilio myotis</name>
    <dbReference type="NCBI Taxonomy" id="51298"/>
    <lineage>
        <taxon>Eukaryota</taxon>
        <taxon>Metazoa</taxon>
        <taxon>Chordata</taxon>
        <taxon>Craniata</taxon>
        <taxon>Vertebrata</taxon>
        <taxon>Euteleostomi</taxon>
        <taxon>Mammalia</taxon>
        <taxon>Eutheria</taxon>
        <taxon>Laurasiatheria</taxon>
        <taxon>Chiroptera</taxon>
        <taxon>Yangochiroptera</taxon>
        <taxon>Vespertilionidae</taxon>
        <taxon>Myotis</taxon>
    </lineage>
</organism>
<dbReference type="InterPro" id="IPR007110">
    <property type="entry name" value="Ig-like_dom"/>
</dbReference>
<evidence type="ECO:0000256" key="3">
    <source>
        <dbReference type="ARBA" id="ARBA00022729"/>
    </source>
</evidence>
<comment type="subcellular location">
    <subcellularLocation>
        <location evidence="1">Membrane</location>
    </subcellularLocation>
</comment>
<evidence type="ECO:0000256" key="6">
    <source>
        <dbReference type="SAM" id="MobiDB-lite"/>
    </source>
</evidence>
<dbReference type="EMBL" id="JABWUV010000017">
    <property type="protein sequence ID" value="KAF6295287.1"/>
    <property type="molecule type" value="Genomic_DNA"/>
</dbReference>
<dbReference type="SMART" id="SM00409">
    <property type="entry name" value="IG"/>
    <property type="match status" value="1"/>
</dbReference>
<evidence type="ECO:0000256" key="5">
    <source>
        <dbReference type="ARBA" id="ARBA00023157"/>
    </source>
</evidence>
<dbReference type="InterPro" id="IPR050671">
    <property type="entry name" value="CD300_family_receptors"/>
</dbReference>
<feature type="signal peptide" evidence="8">
    <location>
        <begin position="1"/>
        <end position="24"/>
    </location>
</feature>
<dbReference type="Pfam" id="PF07686">
    <property type="entry name" value="V-set"/>
    <property type="match status" value="1"/>
</dbReference>
<feature type="chain" id="PRO_5029795549" description="Ig-like domain-containing protein" evidence="8">
    <location>
        <begin position="25"/>
        <end position="234"/>
    </location>
</feature>
<feature type="transmembrane region" description="Helical" evidence="7">
    <location>
        <begin position="192"/>
        <end position="215"/>
    </location>
</feature>
<evidence type="ECO:0000256" key="2">
    <source>
        <dbReference type="ARBA" id="ARBA00022692"/>
    </source>
</evidence>
<dbReference type="FunFam" id="2.60.40.10:FF:000370">
    <property type="entry name" value="CMRF35-like molecule 1"/>
    <property type="match status" value="1"/>
</dbReference>
<protein>
    <recommendedName>
        <fullName evidence="9">Ig-like domain-containing protein</fullName>
    </recommendedName>
</protein>
<sequence length="234" mass="25333">MTLRSGSTWLPSALLLLQVPGCLSLSGPGHVTGTVGGSLSVQCRYEKEFKENNKYWCKSPCLASLRTKIVETTESEREVRRGRVSIRDHPATLTFTVTLESLTEGDGGTYRCGIHRPWTERLIDLTFPVEVSVSPGPPSTLVSPSTLGPSSTLGPPSTLDPPSSLPVTTGPSMTSQETPDARQHPRSLLSSVHFLLLVFLKVPLLLSMLGAVLWVNRPQRSSGGRQSQPCSENQ</sequence>
<dbReference type="SUPFAM" id="SSF48726">
    <property type="entry name" value="Immunoglobulin"/>
    <property type="match status" value="1"/>
</dbReference>
<keyword evidence="3 8" id="KW-0732">Signal</keyword>
<keyword evidence="5" id="KW-1015">Disulfide bond</keyword>
<dbReference type="PANTHER" id="PTHR11860:SF115">
    <property type="entry name" value="IMMUNOGLOBULIN SUBTYPE DOMAIN-CONTAINING PROTEIN"/>
    <property type="match status" value="1"/>
</dbReference>
<keyword evidence="7" id="KW-1133">Transmembrane helix</keyword>
<proteinExistence type="predicted"/>
<evidence type="ECO:0000256" key="1">
    <source>
        <dbReference type="ARBA" id="ARBA00004370"/>
    </source>
</evidence>
<feature type="domain" description="Ig-like" evidence="9">
    <location>
        <begin position="11"/>
        <end position="112"/>
    </location>
</feature>
<dbReference type="InterPro" id="IPR003599">
    <property type="entry name" value="Ig_sub"/>
</dbReference>
<dbReference type="Gene3D" id="2.60.40.10">
    <property type="entry name" value="Immunoglobulins"/>
    <property type="match status" value="1"/>
</dbReference>
<evidence type="ECO:0000256" key="7">
    <source>
        <dbReference type="SAM" id="Phobius"/>
    </source>
</evidence>
<name>A0A7J7T4E8_MYOMY</name>
<keyword evidence="11" id="KW-1185">Reference proteome</keyword>
<comment type="caution">
    <text evidence="10">The sequence shown here is derived from an EMBL/GenBank/DDBJ whole genome shotgun (WGS) entry which is preliminary data.</text>
</comment>
<accession>A0A7J7T4E8</accession>
<dbReference type="InterPro" id="IPR036179">
    <property type="entry name" value="Ig-like_dom_sf"/>
</dbReference>
<dbReference type="GO" id="GO:0005886">
    <property type="term" value="C:plasma membrane"/>
    <property type="evidence" value="ECO:0007669"/>
    <property type="project" value="TreeGrafter"/>
</dbReference>
<dbReference type="InterPro" id="IPR013783">
    <property type="entry name" value="Ig-like_fold"/>
</dbReference>
<dbReference type="Proteomes" id="UP000527355">
    <property type="component" value="Unassembled WGS sequence"/>
</dbReference>
<dbReference type="VEuPathDB" id="HostDB:LOC118672394"/>
<evidence type="ECO:0000313" key="10">
    <source>
        <dbReference type="EMBL" id="KAF6295287.1"/>
    </source>
</evidence>
<evidence type="ECO:0000313" key="11">
    <source>
        <dbReference type="Proteomes" id="UP000527355"/>
    </source>
</evidence>
<dbReference type="InterPro" id="IPR013106">
    <property type="entry name" value="Ig_V-set"/>
</dbReference>
<feature type="region of interest" description="Disordered" evidence="6">
    <location>
        <begin position="134"/>
        <end position="184"/>
    </location>
</feature>
<gene>
    <name evidence="10" type="ORF">mMyoMyo1_002417</name>
</gene>
<keyword evidence="4 7" id="KW-0472">Membrane</keyword>
<feature type="compositionally biased region" description="Low complexity" evidence="6">
    <location>
        <begin position="134"/>
        <end position="169"/>
    </location>
</feature>
<dbReference type="AlphaFoldDB" id="A0A7J7T4E8"/>
<dbReference type="CDD" id="cd05716">
    <property type="entry name" value="IgV_pIgR_like"/>
    <property type="match status" value="1"/>
</dbReference>
<reference evidence="10 11" key="1">
    <citation type="journal article" date="2020" name="Nature">
        <title>Six reference-quality genomes reveal evolution of bat adaptations.</title>
        <authorList>
            <person name="Jebb D."/>
            <person name="Huang Z."/>
            <person name="Pippel M."/>
            <person name="Hughes G.M."/>
            <person name="Lavrichenko K."/>
            <person name="Devanna P."/>
            <person name="Winkler S."/>
            <person name="Jermiin L.S."/>
            <person name="Skirmuntt E.C."/>
            <person name="Katzourakis A."/>
            <person name="Burkitt-Gray L."/>
            <person name="Ray D.A."/>
            <person name="Sullivan K.A.M."/>
            <person name="Roscito J.G."/>
            <person name="Kirilenko B.M."/>
            <person name="Davalos L.M."/>
            <person name="Corthals A.P."/>
            <person name="Power M.L."/>
            <person name="Jones G."/>
            <person name="Ransome R.D."/>
            <person name="Dechmann D.K.N."/>
            <person name="Locatelli A.G."/>
            <person name="Puechmaille S.J."/>
            <person name="Fedrigo O."/>
            <person name="Jarvis E.D."/>
            <person name="Hiller M."/>
            <person name="Vernes S.C."/>
            <person name="Myers E.W."/>
            <person name="Teeling E.C."/>
        </authorList>
    </citation>
    <scope>NUCLEOTIDE SEQUENCE [LARGE SCALE GENOMIC DNA]</scope>
    <source>
        <strain evidence="10">MMyoMyo1</strain>
        <tissue evidence="10">Flight muscle</tissue>
    </source>
</reference>
<evidence type="ECO:0000256" key="8">
    <source>
        <dbReference type="SAM" id="SignalP"/>
    </source>
</evidence>
<evidence type="ECO:0000259" key="9">
    <source>
        <dbReference type="PROSITE" id="PS50835"/>
    </source>
</evidence>
<dbReference type="GO" id="GO:0004888">
    <property type="term" value="F:transmembrane signaling receptor activity"/>
    <property type="evidence" value="ECO:0007669"/>
    <property type="project" value="TreeGrafter"/>
</dbReference>
<dbReference type="PROSITE" id="PS50835">
    <property type="entry name" value="IG_LIKE"/>
    <property type="match status" value="1"/>
</dbReference>
<evidence type="ECO:0000256" key="4">
    <source>
        <dbReference type="ARBA" id="ARBA00023136"/>
    </source>
</evidence>
<dbReference type="PANTHER" id="PTHR11860">
    <property type="entry name" value="POLYMERIC-IMMUNOGLOBULIN RECEPTOR"/>
    <property type="match status" value="1"/>
</dbReference>